<accession>A0ABT2Y9K6</accession>
<comment type="caution">
    <text evidence="2">The sequence shown here is derived from an EMBL/GenBank/DDBJ whole genome shotgun (WGS) entry which is preliminary data.</text>
</comment>
<evidence type="ECO:0000313" key="3">
    <source>
        <dbReference type="Proteomes" id="UP001209701"/>
    </source>
</evidence>
<keyword evidence="1" id="KW-0732">Signal</keyword>
<feature type="signal peptide" evidence="1">
    <location>
        <begin position="1"/>
        <end position="25"/>
    </location>
</feature>
<keyword evidence="3" id="KW-1185">Reference proteome</keyword>
<dbReference type="Proteomes" id="UP001209701">
    <property type="component" value="Unassembled WGS sequence"/>
</dbReference>
<feature type="chain" id="PRO_5047136507" description="Secreted protein" evidence="1">
    <location>
        <begin position="26"/>
        <end position="142"/>
    </location>
</feature>
<dbReference type="EMBL" id="JAJIRN010000001">
    <property type="protein sequence ID" value="MCV2366986.1"/>
    <property type="molecule type" value="Genomic_DNA"/>
</dbReference>
<organism evidence="2 3">
    <name type="scientific">Roseateles oligotrophus</name>
    <dbReference type="NCBI Taxonomy" id="1769250"/>
    <lineage>
        <taxon>Bacteria</taxon>
        <taxon>Pseudomonadati</taxon>
        <taxon>Pseudomonadota</taxon>
        <taxon>Betaproteobacteria</taxon>
        <taxon>Burkholderiales</taxon>
        <taxon>Sphaerotilaceae</taxon>
        <taxon>Roseateles</taxon>
    </lineage>
</organism>
<name>A0ABT2Y9K6_9BURK</name>
<evidence type="ECO:0000313" key="2">
    <source>
        <dbReference type="EMBL" id="MCV2366986.1"/>
    </source>
</evidence>
<sequence>MKFLEYKLSAILLASQCLISTPAEAQFVKGNEAIKVTAAGKKVETPPVPASASVDKVCEAAGTCHASTWRMVETEAGLVECTEAYARPGSCRTSTYGTQKLYRLWVVKRGKEWVQCQYPDLQSKCTPMFVRPPANLPYDALQ</sequence>
<evidence type="ECO:0000256" key="1">
    <source>
        <dbReference type="SAM" id="SignalP"/>
    </source>
</evidence>
<gene>
    <name evidence="2" type="ORF">LNV07_02605</name>
</gene>
<proteinExistence type="predicted"/>
<protein>
    <recommendedName>
        <fullName evidence="4">Secreted protein</fullName>
    </recommendedName>
</protein>
<reference evidence="2 3" key="1">
    <citation type="submission" date="2021-11" db="EMBL/GenBank/DDBJ databases">
        <authorList>
            <person name="Liang Q."/>
            <person name="Mou H."/>
            <person name="Liu Z."/>
        </authorList>
    </citation>
    <scope>NUCLEOTIDE SEQUENCE [LARGE SCALE GENOMIC DNA]</scope>
    <source>
        <strain evidence="2 3">CHU3</strain>
    </source>
</reference>
<evidence type="ECO:0008006" key="4">
    <source>
        <dbReference type="Google" id="ProtNLM"/>
    </source>
</evidence>
<dbReference type="RefSeq" id="WP_263569596.1">
    <property type="nucleotide sequence ID" value="NZ_JAJIRN010000001.1"/>
</dbReference>